<comment type="subcellular location">
    <subcellularLocation>
        <location evidence="1">Endomembrane system</location>
        <topology evidence="1">Multi-pass membrane protein</topology>
    </subcellularLocation>
</comment>
<feature type="transmembrane region" description="Helical" evidence="7">
    <location>
        <begin position="277"/>
        <end position="299"/>
    </location>
</feature>
<dbReference type="GO" id="GO:0000329">
    <property type="term" value="C:fungal-type vacuole membrane"/>
    <property type="evidence" value="ECO:0007669"/>
    <property type="project" value="TreeGrafter"/>
</dbReference>
<dbReference type="Pfam" id="PF07690">
    <property type="entry name" value="MFS_1"/>
    <property type="match status" value="1"/>
</dbReference>
<dbReference type="PANTHER" id="PTHR23501:SF191">
    <property type="entry name" value="VACUOLAR BASIC AMINO ACID TRANSPORTER 4"/>
    <property type="match status" value="1"/>
</dbReference>
<feature type="transmembrane region" description="Helical" evidence="7">
    <location>
        <begin position="42"/>
        <end position="62"/>
    </location>
</feature>
<feature type="transmembrane region" description="Helical" evidence="7">
    <location>
        <begin position="379"/>
        <end position="395"/>
    </location>
</feature>
<feature type="transmembrane region" description="Helical" evidence="7">
    <location>
        <begin position="162"/>
        <end position="185"/>
    </location>
</feature>
<feature type="transmembrane region" description="Helical" evidence="7">
    <location>
        <begin position="105"/>
        <end position="124"/>
    </location>
</feature>
<dbReference type="AlphaFoldDB" id="A0AAD4LM03"/>
<evidence type="ECO:0000256" key="1">
    <source>
        <dbReference type="ARBA" id="ARBA00004127"/>
    </source>
</evidence>
<comment type="caution">
    <text evidence="9">The sequence shown here is derived from an EMBL/GenBank/DDBJ whole genome shotgun (WGS) entry which is preliminary data.</text>
</comment>
<feature type="transmembrane region" description="Helical" evidence="7">
    <location>
        <begin position="74"/>
        <end position="93"/>
    </location>
</feature>
<proteinExistence type="predicted"/>
<gene>
    <name evidence="9" type="ORF">EDB92DRAFT_1858492</name>
</gene>
<evidence type="ECO:0000256" key="2">
    <source>
        <dbReference type="ARBA" id="ARBA00022448"/>
    </source>
</evidence>
<keyword evidence="2" id="KW-0813">Transport</keyword>
<dbReference type="Proteomes" id="UP001201163">
    <property type="component" value="Unassembled WGS sequence"/>
</dbReference>
<protein>
    <submittedName>
        <fullName evidence="9">Vacuolar amino acid permease</fullName>
    </submittedName>
</protein>
<dbReference type="InterPro" id="IPR036259">
    <property type="entry name" value="MFS_trans_sf"/>
</dbReference>
<dbReference type="GO" id="GO:0012505">
    <property type="term" value="C:endomembrane system"/>
    <property type="evidence" value="ECO:0007669"/>
    <property type="project" value="UniProtKB-SubCell"/>
</dbReference>
<evidence type="ECO:0000256" key="4">
    <source>
        <dbReference type="ARBA" id="ARBA00022989"/>
    </source>
</evidence>
<dbReference type="SUPFAM" id="SSF103473">
    <property type="entry name" value="MFS general substrate transporter"/>
    <property type="match status" value="1"/>
</dbReference>
<evidence type="ECO:0000313" key="10">
    <source>
        <dbReference type="Proteomes" id="UP001201163"/>
    </source>
</evidence>
<feature type="domain" description="Major facilitator superfamily (MFS) profile" evidence="8">
    <location>
        <begin position="39"/>
        <end position="539"/>
    </location>
</feature>
<evidence type="ECO:0000256" key="7">
    <source>
        <dbReference type="SAM" id="Phobius"/>
    </source>
</evidence>
<feature type="transmembrane region" description="Helical" evidence="7">
    <location>
        <begin position="346"/>
        <end position="367"/>
    </location>
</feature>
<keyword evidence="3 7" id="KW-0812">Transmembrane</keyword>
<accession>A0AAD4LM03</accession>
<evidence type="ECO:0000256" key="3">
    <source>
        <dbReference type="ARBA" id="ARBA00022692"/>
    </source>
</evidence>
<name>A0AAD4LM03_9AGAM</name>
<dbReference type="PANTHER" id="PTHR23501">
    <property type="entry name" value="MAJOR FACILITATOR SUPERFAMILY"/>
    <property type="match status" value="1"/>
</dbReference>
<keyword evidence="5 7" id="KW-0472">Membrane</keyword>
<feature type="region of interest" description="Disordered" evidence="6">
    <location>
        <begin position="540"/>
        <end position="585"/>
    </location>
</feature>
<dbReference type="InterPro" id="IPR011701">
    <property type="entry name" value="MFS"/>
</dbReference>
<feature type="transmembrane region" description="Helical" evidence="7">
    <location>
        <begin position="512"/>
        <end position="535"/>
    </location>
</feature>
<keyword evidence="4 7" id="KW-1133">Transmembrane helix</keyword>
<feature type="transmembrane region" description="Helical" evidence="7">
    <location>
        <begin position="191"/>
        <end position="215"/>
    </location>
</feature>
<dbReference type="Gene3D" id="1.20.1720.10">
    <property type="entry name" value="Multidrug resistance protein D"/>
    <property type="match status" value="1"/>
</dbReference>
<dbReference type="GO" id="GO:0015174">
    <property type="term" value="F:basic amino acid transmembrane transporter activity"/>
    <property type="evidence" value="ECO:0007669"/>
    <property type="project" value="TreeGrafter"/>
</dbReference>
<feature type="transmembrane region" description="Helical" evidence="7">
    <location>
        <begin position="407"/>
        <end position="431"/>
    </location>
</feature>
<keyword evidence="10" id="KW-1185">Reference proteome</keyword>
<dbReference type="InterPro" id="IPR020846">
    <property type="entry name" value="MFS_dom"/>
</dbReference>
<feature type="transmembrane region" description="Helical" evidence="7">
    <location>
        <begin position="320"/>
        <end position="340"/>
    </location>
</feature>
<evidence type="ECO:0000256" key="6">
    <source>
        <dbReference type="SAM" id="MobiDB-lite"/>
    </source>
</evidence>
<sequence>MAIIHHEPNERDPLLQAENGYTDGRVENTGPLEISRSTRHGILAGIWVATFLTVTTLVATLLPSISSEFQKSNQASWLGTSYLLSTCTFTPLYGRLCDVMGRRGANQTAVILLALGTLACGFSNNMSVLIAARFFSGMGGGGIMTTATIITSDMYSIRSRGLAQGVASVFNGLGMGLGGPLGGLISDRFGWRWAFLIQLPLFFVSSLLTSVFLRYTTPGEGKSSKEVLKRIDYGGSASAAGICAYNPLTYRIVYSTSSKVLSFLVFLSARYNDEQPWEASGVILPLALSVVSLIAFVLVELCVASEPMLAPFLLKQKMPVLNGLSTFFVANCTFTIMYFFPMWFQTVAMTSASTAGSISMSCGSMFAGWMVHRTGKYKLLNLIFGAFPFLAASFITQIREDSGPAQLWFSIIPLGFGNAVVLQTMLVALLAHLPRSQMAVGTGFVQLFRGLGQVSGVGVASALFQHTLSAELRKRIHGPGADQLINRIRHSATLIASLPLETQRAARDSYAIALRAVFIMAAFSTAVAFIVRLPIPEKSLDHQPPKEPVSSPTEPRGATVTTPGDVGGGDPIAPQHGCRGLSSSR</sequence>
<evidence type="ECO:0000313" key="9">
    <source>
        <dbReference type="EMBL" id="KAH8992189.1"/>
    </source>
</evidence>
<evidence type="ECO:0000256" key="5">
    <source>
        <dbReference type="ARBA" id="ARBA00023136"/>
    </source>
</evidence>
<dbReference type="EMBL" id="JAKELL010000023">
    <property type="protein sequence ID" value="KAH8992189.1"/>
    <property type="molecule type" value="Genomic_DNA"/>
</dbReference>
<dbReference type="GO" id="GO:0005886">
    <property type="term" value="C:plasma membrane"/>
    <property type="evidence" value="ECO:0007669"/>
    <property type="project" value="TreeGrafter"/>
</dbReference>
<evidence type="ECO:0000259" key="8">
    <source>
        <dbReference type="PROSITE" id="PS50850"/>
    </source>
</evidence>
<dbReference type="Gene3D" id="1.20.1250.20">
    <property type="entry name" value="MFS general substrate transporter like domains"/>
    <property type="match status" value="1"/>
</dbReference>
<organism evidence="9 10">
    <name type="scientific">Lactarius akahatsu</name>
    <dbReference type="NCBI Taxonomy" id="416441"/>
    <lineage>
        <taxon>Eukaryota</taxon>
        <taxon>Fungi</taxon>
        <taxon>Dikarya</taxon>
        <taxon>Basidiomycota</taxon>
        <taxon>Agaricomycotina</taxon>
        <taxon>Agaricomycetes</taxon>
        <taxon>Russulales</taxon>
        <taxon>Russulaceae</taxon>
        <taxon>Lactarius</taxon>
    </lineage>
</organism>
<reference evidence="9" key="1">
    <citation type="submission" date="2022-01" db="EMBL/GenBank/DDBJ databases">
        <title>Comparative genomics reveals a dynamic genome evolution in the ectomycorrhizal milk-cap (Lactarius) mushrooms.</title>
        <authorList>
            <consortium name="DOE Joint Genome Institute"/>
            <person name="Lebreton A."/>
            <person name="Tang N."/>
            <person name="Kuo A."/>
            <person name="LaButti K."/>
            <person name="Drula E."/>
            <person name="Barry K."/>
            <person name="Clum A."/>
            <person name="Lipzen A."/>
            <person name="Mousain D."/>
            <person name="Ng V."/>
            <person name="Wang R."/>
            <person name="Wang X."/>
            <person name="Dai Y."/>
            <person name="Henrissat B."/>
            <person name="Grigoriev I.V."/>
            <person name="Guerin-Laguette A."/>
            <person name="Yu F."/>
            <person name="Martin F.M."/>
        </authorList>
    </citation>
    <scope>NUCLEOTIDE SEQUENCE</scope>
    <source>
        <strain evidence="9">QP</strain>
    </source>
</reference>
<dbReference type="PROSITE" id="PS50850">
    <property type="entry name" value="MFS"/>
    <property type="match status" value="1"/>
</dbReference>